<dbReference type="EMBL" id="JAIQCV010000011">
    <property type="protein sequence ID" value="KAH1048492.1"/>
    <property type="molecule type" value="Genomic_DNA"/>
</dbReference>
<feature type="compositionally biased region" description="Low complexity" evidence="3">
    <location>
        <begin position="277"/>
        <end position="288"/>
    </location>
</feature>
<evidence type="ECO:0000313" key="5">
    <source>
        <dbReference type="Proteomes" id="UP000828251"/>
    </source>
</evidence>
<comment type="caution">
    <text evidence="4">The sequence shown here is derived from an EMBL/GenBank/DDBJ whole genome shotgun (WGS) entry which is preliminary data.</text>
</comment>
<feature type="coiled-coil region" evidence="2">
    <location>
        <begin position="65"/>
        <end position="165"/>
    </location>
</feature>
<sequence>MVGGKVRLAMGLQKSPKHGTPPKPPLPSPSSANKTNSSQKTVFSRSFGVYFPRSSAQVQPRPPDVTELLRLVEELRDRESRLKTELLEHKLLKESVSIVPLLENDIAVKNAELERALKETENLRNENEKLRTEVEEMKGKVEEERKEKERKVRGMESEISELKKMVTSHPVCNGKAEVFGENDDLLSSSQRFNGLVEVSAKSNLVKNLKRSNSKCWETVVFSASSNEKVESLEFKREELEADRQRHSRCNSDELAESTLLNIRSRVPRIPKPPPRPSSSSLISSNGSPDFTEKQIPPPPPPPPPPAPVAAVKQLAPPPPPPPPPPPVKAIAPPPPPPPPKGTKAIVAKVRRVPEVVEFYHSLMRRDSKREAAGGCSAPEVLPATANARDMIGEIENRSSYLLAIKTDVETQGDFIRFLIKEVENAAFTDIEDVVPFVKWLDDELSYLVDERAVLKHFEWPEQKADALREAAFGYCDLKKLESEAASIRDDARQPCGPALKKMQALLEKLEHGVYNLSRMRESATKRYKGFQIPMDWMLETGIVSQIKLASVKLAMKYMRRISSELEAVGGGGPEEEELIVQGVRFAFRVHQFAGGFDVETMRAFEELRDKARSCNVQCQNQQKFICRSTTPS</sequence>
<accession>A0A9D3UNI1</accession>
<dbReference type="GO" id="GO:0055028">
    <property type="term" value="C:cortical microtubule"/>
    <property type="evidence" value="ECO:0007669"/>
    <property type="project" value="TreeGrafter"/>
</dbReference>
<feature type="compositionally biased region" description="Pro residues" evidence="3">
    <location>
        <begin position="315"/>
        <end position="340"/>
    </location>
</feature>
<keyword evidence="1 2" id="KW-0175">Coiled coil</keyword>
<evidence type="ECO:0008006" key="6">
    <source>
        <dbReference type="Google" id="ProtNLM"/>
    </source>
</evidence>
<feature type="compositionally biased region" description="Pro residues" evidence="3">
    <location>
        <begin position="19"/>
        <end position="28"/>
    </location>
</feature>
<reference evidence="4 5" key="1">
    <citation type="journal article" date="2021" name="Plant Biotechnol. J.">
        <title>Multi-omics assisted identification of the key and species-specific regulatory components of drought-tolerant mechanisms in Gossypium stocksii.</title>
        <authorList>
            <person name="Yu D."/>
            <person name="Ke L."/>
            <person name="Zhang D."/>
            <person name="Wu Y."/>
            <person name="Sun Y."/>
            <person name="Mei J."/>
            <person name="Sun J."/>
            <person name="Sun Y."/>
        </authorList>
    </citation>
    <scope>NUCLEOTIDE SEQUENCE [LARGE SCALE GENOMIC DNA]</scope>
    <source>
        <strain evidence="5">cv. E1</strain>
        <tissue evidence="4">Leaf</tissue>
    </source>
</reference>
<feature type="compositionally biased region" description="Pro residues" evidence="3">
    <location>
        <begin position="295"/>
        <end position="307"/>
    </location>
</feature>
<keyword evidence="5" id="KW-1185">Reference proteome</keyword>
<dbReference type="PANTHER" id="PTHR31342">
    <property type="entry name" value="PROTEIN CHUP1, CHLOROPLASTIC"/>
    <property type="match status" value="1"/>
</dbReference>
<gene>
    <name evidence="4" type="ORF">J1N35_039276</name>
</gene>
<dbReference type="PANTHER" id="PTHR31342:SF18">
    <property type="entry name" value="OS01G0651932 PROTEIN"/>
    <property type="match status" value="1"/>
</dbReference>
<proteinExistence type="predicted"/>
<evidence type="ECO:0000313" key="4">
    <source>
        <dbReference type="EMBL" id="KAH1048492.1"/>
    </source>
</evidence>
<feature type="region of interest" description="Disordered" evidence="3">
    <location>
        <begin position="1"/>
        <end position="40"/>
    </location>
</feature>
<feature type="region of interest" description="Disordered" evidence="3">
    <location>
        <begin position="238"/>
        <end position="343"/>
    </location>
</feature>
<organism evidence="4 5">
    <name type="scientific">Gossypium stocksii</name>
    <dbReference type="NCBI Taxonomy" id="47602"/>
    <lineage>
        <taxon>Eukaryota</taxon>
        <taxon>Viridiplantae</taxon>
        <taxon>Streptophyta</taxon>
        <taxon>Embryophyta</taxon>
        <taxon>Tracheophyta</taxon>
        <taxon>Spermatophyta</taxon>
        <taxon>Magnoliopsida</taxon>
        <taxon>eudicotyledons</taxon>
        <taxon>Gunneridae</taxon>
        <taxon>Pentapetalae</taxon>
        <taxon>rosids</taxon>
        <taxon>malvids</taxon>
        <taxon>Malvales</taxon>
        <taxon>Malvaceae</taxon>
        <taxon>Malvoideae</taxon>
        <taxon>Gossypium</taxon>
    </lineage>
</organism>
<protein>
    <recommendedName>
        <fullName evidence="6">Protein CHUP1, chloroplastic-like</fullName>
    </recommendedName>
</protein>
<evidence type="ECO:0000256" key="1">
    <source>
        <dbReference type="ARBA" id="ARBA00023054"/>
    </source>
</evidence>
<dbReference type="GO" id="GO:0072699">
    <property type="term" value="P:protein localization to cortical microtubule cytoskeleton"/>
    <property type="evidence" value="ECO:0007669"/>
    <property type="project" value="TreeGrafter"/>
</dbReference>
<dbReference type="InterPro" id="IPR040265">
    <property type="entry name" value="CHUP1/IPGA1-like"/>
</dbReference>
<dbReference type="AlphaFoldDB" id="A0A9D3UNI1"/>
<evidence type="ECO:0000256" key="2">
    <source>
        <dbReference type="SAM" id="Coils"/>
    </source>
</evidence>
<dbReference type="OrthoDB" id="1922539at2759"/>
<dbReference type="Proteomes" id="UP000828251">
    <property type="component" value="Unassembled WGS sequence"/>
</dbReference>
<name>A0A9D3UNI1_9ROSI</name>
<evidence type="ECO:0000256" key="3">
    <source>
        <dbReference type="SAM" id="MobiDB-lite"/>
    </source>
</evidence>